<dbReference type="AlphaFoldDB" id="A0A3M2L0I9"/>
<dbReference type="SUPFAM" id="SSF53335">
    <property type="entry name" value="S-adenosyl-L-methionine-dependent methyltransferases"/>
    <property type="match status" value="1"/>
</dbReference>
<comment type="caution">
    <text evidence="1">The sequence shown here is derived from an EMBL/GenBank/DDBJ whole genome shotgun (WGS) entry which is preliminary data.</text>
</comment>
<sequence>MTVDTLESANLRDRMVDRLIADQEGKGLTLPPSVEAALRTVPRELYAPDTPIAEAYENTAIVTKRRGEESLSSVSAPFLIAEMLSQAVDALDGLKGRHVLEIGSGVRHEVAHSKWHGKEAVMS</sequence>
<dbReference type="Proteomes" id="UP000282674">
    <property type="component" value="Unassembled WGS sequence"/>
</dbReference>
<evidence type="ECO:0000313" key="2">
    <source>
        <dbReference type="Proteomes" id="UP000282674"/>
    </source>
</evidence>
<accession>A0A3M2L0I9</accession>
<dbReference type="OrthoDB" id="4035289at2"/>
<gene>
    <name evidence="1" type="ORF">EBO15_43080</name>
</gene>
<name>A0A3M2L0I9_9ACTN</name>
<dbReference type="InterPro" id="IPR029063">
    <property type="entry name" value="SAM-dependent_MTases_sf"/>
</dbReference>
<keyword evidence="2" id="KW-1185">Reference proteome</keyword>
<dbReference type="Pfam" id="PF01135">
    <property type="entry name" value="PCMT"/>
    <property type="match status" value="1"/>
</dbReference>
<dbReference type="EMBL" id="RFFG01000236">
    <property type="protein sequence ID" value="RMI30240.1"/>
    <property type="molecule type" value="Genomic_DNA"/>
</dbReference>
<proteinExistence type="predicted"/>
<protein>
    <recommendedName>
        <fullName evidence="3">Protein-L-isoaspartate O-methyltransferase</fullName>
    </recommendedName>
</protein>
<evidence type="ECO:0008006" key="3">
    <source>
        <dbReference type="Google" id="ProtNLM"/>
    </source>
</evidence>
<organism evidence="1 2">
    <name type="scientific">Actinomadura harenae</name>
    <dbReference type="NCBI Taxonomy" id="2483351"/>
    <lineage>
        <taxon>Bacteria</taxon>
        <taxon>Bacillati</taxon>
        <taxon>Actinomycetota</taxon>
        <taxon>Actinomycetes</taxon>
        <taxon>Streptosporangiales</taxon>
        <taxon>Thermomonosporaceae</taxon>
        <taxon>Actinomadura</taxon>
    </lineage>
</organism>
<dbReference type="Gene3D" id="3.40.50.150">
    <property type="entry name" value="Vaccinia Virus protein VP39"/>
    <property type="match status" value="1"/>
</dbReference>
<evidence type="ECO:0000313" key="1">
    <source>
        <dbReference type="EMBL" id="RMI30240.1"/>
    </source>
</evidence>
<reference evidence="1 2" key="1">
    <citation type="submission" date="2018-10" db="EMBL/GenBank/DDBJ databases">
        <title>Isolation from soil.</title>
        <authorList>
            <person name="Hu J."/>
        </authorList>
    </citation>
    <scope>NUCLEOTIDE SEQUENCE [LARGE SCALE GENOMIC DNA]</scope>
    <source>
        <strain evidence="1 2">NEAU-Ht49</strain>
    </source>
</reference>